<keyword evidence="1" id="KW-0812">Transmembrane</keyword>
<name>A0A5S4TGP1_STRPY</name>
<dbReference type="AlphaFoldDB" id="A0A5S4TGP1"/>
<protein>
    <submittedName>
        <fullName evidence="3">Uncharacterized protein</fullName>
    </submittedName>
</protein>
<dbReference type="Proteomes" id="UP000325300">
    <property type="component" value="Unassembled WGS sequence"/>
</dbReference>
<evidence type="ECO:0000313" key="3">
    <source>
        <dbReference type="EMBL" id="TYK94963.1"/>
    </source>
</evidence>
<feature type="transmembrane region" description="Helical" evidence="1">
    <location>
        <begin position="50"/>
        <end position="73"/>
    </location>
</feature>
<proteinExistence type="predicted"/>
<organism evidence="3 5">
    <name type="scientific">Streptococcus pyogenes</name>
    <dbReference type="NCBI Taxonomy" id="1314"/>
    <lineage>
        <taxon>Bacteria</taxon>
        <taxon>Bacillati</taxon>
        <taxon>Bacillota</taxon>
        <taxon>Bacilli</taxon>
        <taxon>Lactobacillales</taxon>
        <taxon>Streptococcaceae</taxon>
        <taxon>Streptococcus</taxon>
    </lineage>
</organism>
<sequence length="74" mass="8801">MVRLIQFSKVLTSPKRQLLYSIRFLIACQLLFHLFSISVFTFFPDSIYCFTIFTTALLVYVILYKIVNSFFIFL</sequence>
<evidence type="ECO:0000313" key="5">
    <source>
        <dbReference type="Proteomes" id="UP000325300"/>
    </source>
</evidence>
<keyword evidence="1" id="KW-1133">Transmembrane helix</keyword>
<gene>
    <name evidence="3" type="ORF">E0F67_05965</name>
    <name evidence="2" type="ORF">FGO82_07680</name>
</gene>
<accession>A0A5S4TGP1</accession>
<dbReference type="OMA" id="MVHLIQF"/>
<reference evidence="2 4" key="2">
    <citation type="submission" date="2019-05" db="EMBL/GenBank/DDBJ databases">
        <title>Novel genomic isolates of S.pyogenes and S.dysgalactiae subsp. equisimilis associated to necrotising fasciitis (NSTI).</title>
        <authorList>
            <person name="Barrantes I."/>
        </authorList>
    </citation>
    <scope>NUCLEOTIDE SEQUENCE [LARGE SCALE GENOMIC DNA]</scope>
    <source>
        <strain evidence="2 4">SPY6028</strain>
    </source>
</reference>
<evidence type="ECO:0000313" key="4">
    <source>
        <dbReference type="Proteomes" id="UP000316580"/>
    </source>
</evidence>
<reference evidence="3 5" key="1">
    <citation type="submission" date="2019-02" db="EMBL/GenBank/DDBJ databases">
        <title>Novel genomic isolates of S. pyogenes and S. dysgalactiae subsp. equisimilis associated to necrotising fasciitis (NSTI).</title>
        <authorList>
            <person name="Barrantes I."/>
        </authorList>
    </citation>
    <scope>NUCLEOTIDE SEQUENCE [LARGE SCALE GENOMIC DNA]</scope>
    <source>
        <strain evidence="3 5">SPY5003</strain>
    </source>
</reference>
<dbReference type="EMBL" id="VCID01000541">
    <property type="protein sequence ID" value="TNY46791.1"/>
    <property type="molecule type" value="Genomic_DNA"/>
</dbReference>
<dbReference type="Proteomes" id="UP000316580">
    <property type="component" value="Unassembled WGS sequence"/>
</dbReference>
<keyword evidence="1" id="KW-0472">Membrane</keyword>
<evidence type="ECO:0000256" key="1">
    <source>
        <dbReference type="SAM" id="Phobius"/>
    </source>
</evidence>
<dbReference type="EMBL" id="SJLI01000003">
    <property type="protein sequence ID" value="TYK94963.1"/>
    <property type="molecule type" value="Genomic_DNA"/>
</dbReference>
<feature type="transmembrane region" description="Helical" evidence="1">
    <location>
        <begin position="20"/>
        <end position="44"/>
    </location>
</feature>
<comment type="caution">
    <text evidence="3">The sequence shown here is derived from an EMBL/GenBank/DDBJ whole genome shotgun (WGS) entry which is preliminary data.</text>
</comment>
<evidence type="ECO:0000313" key="2">
    <source>
        <dbReference type="EMBL" id="TNY46791.1"/>
    </source>
</evidence>